<feature type="compositionally biased region" description="Low complexity" evidence="1">
    <location>
        <begin position="192"/>
        <end position="203"/>
    </location>
</feature>
<feature type="region of interest" description="Disordered" evidence="1">
    <location>
        <begin position="14"/>
        <end position="40"/>
    </location>
</feature>
<feature type="compositionally biased region" description="Acidic residues" evidence="1">
    <location>
        <begin position="173"/>
        <end position="187"/>
    </location>
</feature>
<feature type="compositionally biased region" description="Polar residues" evidence="1">
    <location>
        <begin position="120"/>
        <end position="135"/>
    </location>
</feature>
<feature type="compositionally biased region" description="Basic residues" evidence="1">
    <location>
        <begin position="27"/>
        <end position="40"/>
    </location>
</feature>
<name>A0A8J5K068_HOMAM</name>
<evidence type="ECO:0000313" key="3">
    <source>
        <dbReference type="Proteomes" id="UP000747542"/>
    </source>
</evidence>
<feature type="region of interest" description="Disordered" evidence="1">
    <location>
        <begin position="707"/>
        <end position="747"/>
    </location>
</feature>
<dbReference type="AlphaFoldDB" id="A0A8J5K068"/>
<evidence type="ECO:0000256" key="1">
    <source>
        <dbReference type="SAM" id="MobiDB-lite"/>
    </source>
</evidence>
<accession>A0A8J5K068</accession>
<feature type="region of interest" description="Disordered" evidence="1">
    <location>
        <begin position="814"/>
        <end position="876"/>
    </location>
</feature>
<feature type="compositionally biased region" description="Low complexity" evidence="1">
    <location>
        <begin position="834"/>
        <end position="847"/>
    </location>
</feature>
<feature type="compositionally biased region" description="Polar residues" evidence="1">
    <location>
        <begin position="204"/>
        <end position="227"/>
    </location>
</feature>
<reference evidence="2" key="1">
    <citation type="journal article" date="2021" name="Sci. Adv.">
        <title>The American lobster genome reveals insights on longevity, neural, and immune adaptations.</title>
        <authorList>
            <person name="Polinski J.M."/>
            <person name="Zimin A.V."/>
            <person name="Clark K.F."/>
            <person name="Kohn A.B."/>
            <person name="Sadowski N."/>
            <person name="Timp W."/>
            <person name="Ptitsyn A."/>
            <person name="Khanna P."/>
            <person name="Romanova D.Y."/>
            <person name="Williams P."/>
            <person name="Greenwood S.J."/>
            <person name="Moroz L.L."/>
            <person name="Walt D.R."/>
            <person name="Bodnar A.G."/>
        </authorList>
    </citation>
    <scope>NUCLEOTIDE SEQUENCE</scope>
    <source>
        <strain evidence="2">GMGI-L3</strain>
    </source>
</reference>
<proteinExistence type="predicted"/>
<comment type="caution">
    <text evidence="2">The sequence shown here is derived from an EMBL/GenBank/DDBJ whole genome shotgun (WGS) entry which is preliminary data.</text>
</comment>
<keyword evidence="3" id="KW-1185">Reference proteome</keyword>
<feature type="region of interest" description="Disordered" evidence="1">
    <location>
        <begin position="153"/>
        <end position="259"/>
    </location>
</feature>
<sequence>MVLYGYPVVVANQQQQQPPPPLPQHCYGKRKKKKYQRRRHADVPAAGGYLDPQLYTGEPFVATPGGYVVPIEAAASVCQVHGLQYVTSPAFHQHPSDEGFVSVQHSPYLPEVATEPPSAEVQQPEGTSQDEASKTVFSDLQDTERRQIQEILQERAKVGKSDSTESSDSGVSESEETAAAELSCDELETLKQQTSQASASSVSEEYTTDVNSSTTLPCQEGISSSNLERVVPEVVSQKDGTEKSIPESDITQTQEDSTGELNNAQHHITDGISSVTVETNDNHTELSDINTQELTCTETLHTSHLDGCISSQSPVSSTEVRSIQRNFQGTDEVNLAESYNHGPEVETVSLEFQVRDKFETPDEVTNEKVLQDKVTENEIIYFDASLATANTECESVDESAIDKTANNFKELPEGVQEFEINHSENSLVLKADDLIDKVVEENSLAATTLQEKSEIYNKVKTVELLTEFISPLTLSKEEALSSSKVINLDAKNSHEIVEHEENSIVTESENGVTVNQRSKCNLKDGDNDENGIDRASFKDLKVTEAVKRWIREVTPEKAFSLTEEVQTRLLSDQVLFEEMDTEDEYIEDEISEDAKSITVMEPKNVKGNPFVAASSDVPNVGMESCGKRVAVMNRLRETTPDTLDEYDGASTISNLSYDHLYSEASSSHPASINHSFDDEEMDKYSENPDIYNPTSYTKYYQLGVELDETTPVPTPPPMNEQRSREATPTAQDKSETVSECGSEDVETIPHKYEVTNQQHTGTSPMSLATEILKAEKVFNNMAHIAGAQQDLAMAEECFGNPDIYLKHYGAASHGEVGDSGVQSEESSDETEARSNVSSSGIGSSLASTPAISPAHFLSGRPPLQPHPLKNLSAREGPVPCRTVCCAVM</sequence>
<evidence type="ECO:0000313" key="2">
    <source>
        <dbReference type="EMBL" id="KAG7165093.1"/>
    </source>
</evidence>
<organism evidence="2 3">
    <name type="scientific">Homarus americanus</name>
    <name type="common">American lobster</name>
    <dbReference type="NCBI Taxonomy" id="6706"/>
    <lineage>
        <taxon>Eukaryota</taxon>
        <taxon>Metazoa</taxon>
        <taxon>Ecdysozoa</taxon>
        <taxon>Arthropoda</taxon>
        <taxon>Crustacea</taxon>
        <taxon>Multicrustacea</taxon>
        <taxon>Malacostraca</taxon>
        <taxon>Eumalacostraca</taxon>
        <taxon>Eucarida</taxon>
        <taxon>Decapoda</taxon>
        <taxon>Pleocyemata</taxon>
        <taxon>Astacidea</taxon>
        <taxon>Nephropoidea</taxon>
        <taxon>Nephropidae</taxon>
        <taxon>Homarus</taxon>
    </lineage>
</organism>
<dbReference type="Proteomes" id="UP000747542">
    <property type="component" value="Unassembled WGS sequence"/>
</dbReference>
<feature type="region of interest" description="Disordered" evidence="1">
    <location>
        <begin position="110"/>
        <end position="135"/>
    </location>
</feature>
<gene>
    <name evidence="2" type="ORF">Hamer_G004869</name>
</gene>
<feature type="compositionally biased region" description="Basic and acidic residues" evidence="1">
    <location>
        <begin position="153"/>
        <end position="163"/>
    </location>
</feature>
<dbReference type="EMBL" id="JAHLQT010024847">
    <property type="protein sequence ID" value="KAG7165093.1"/>
    <property type="molecule type" value="Genomic_DNA"/>
</dbReference>
<feature type="compositionally biased region" description="Polar residues" evidence="1">
    <location>
        <begin position="249"/>
        <end position="259"/>
    </location>
</feature>
<protein>
    <submittedName>
        <fullName evidence="2">Uncharacterized protein</fullName>
    </submittedName>
</protein>